<dbReference type="Proteomes" id="UP000838756">
    <property type="component" value="Unassembled WGS sequence"/>
</dbReference>
<dbReference type="AlphaFoldDB" id="A0A8S4QCD1"/>
<organism evidence="2 3">
    <name type="scientific">Pararge aegeria aegeria</name>
    <dbReference type="NCBI Taxonomy" id="348720"/>
    <lineage>
        <taxon>Eukaryota</taxon>
        <taxon>Metazoa</taxon>
        <taxon>Ecdysozoa</taxon>
        <taxon>Arthropoda</taxon>
        <taxon>Hexapoda</taxon>
        <taxon>Insecta</taxon>
        <taxon>Pterygota</taxon>
        <taxon>Neoptera</taxon>
        <taxon>Endopterygota</taxon>
        <taxon>Lepidoptera</taxon>
        <taxon>Glossata</taxon>
        <taxon>Ditrysia</taxon>
        <taxon>Papilionoidea</taxon>
        <taxon>Nymphalidae</taxon>
        <taxon>Satyrinae</taxon>
        <taxon>Satyrini</taxon>
        <taxon>Parargina</taxon>
        <taxon>Pararge</taxon>
    </lineage>
</organism>
<protein>
    <submittedName>
        <fullName evidence="2">Jg857 protein</fullName>
    </submittedName>
</protein>
<gene>
    <name evidence="2" type="primary">jg857</name>
    <name evidence="2" type="ORF">PAEG_LOCUS55</name>
</gene>
<evidence type="ECO:0000256" key="1">
    <source>
        <dbReference type="SAM" id="Phobius"/>
    </source>
</evidence>
<reference evidence="2" key="1">
    <citation type="submission" date="2022-03" db="EMBL/GenBank/DDBJ databases">
        <authorList>
            <person name="Lindestad O."/>
        </authorList>
    </citation>
    <scope>NUCLEOTIDE SEQUENCE</scope>
</reference>
<proteinExistence type="predicted"/>
<keyword evidence="1" id="KW-1133">Transmembrane helix</keyword>
<evidence type="ECO:0000313" key="2">
    <source>
        <dbReference type="EMBL" id="CAH2207433.1"/>
    </source>
</evidence>
<sequence length="34" mass="3861">MAEWSLMAIVKFGYTIVVVSFLLMIWASLARALE</sequence>
<feature type="non-terminal residue" evidence="2">
    <location>
        <position position="1"/>
    </location>
</feature>
<dbReference type="EMBL" id="CAKXAJ010000168">
    <property type="protein sequence ID" value="CAH2207433.1"/>
    <property type="molecule type" value="Genomic_DNA"/>
</dbReference>
<dbReference type="OrthoDB" id="1111193at2759"/>
<comment type="caution">
    <text evidence="2">The sequence shown here is derived from an EMBL/GenBank/DDBJ whole genome shotgun (WGS) entry which is preliminary data.</text>
</comment>
<accession>A0A8S4QCD1</accession>
<name>A0A8S4QCD1_9NEOP</name>
<feature type="transmembrane region" description="Helical" evidence="1">
    <location>
        <begin position="12"/>
        <end position="33"/>
    </location>
</feature>
<keyword evidence="1" id="KW-0812">Transmembrane</keyword>
<keyword evidence="3" id="KW-1185">Reference proteome</keyword>
<keyword evidence="1" id="KW-0472">Membrane</keyword>
<evidence type="ECO:0000313" key="3">
    <source>
        <dbReference type="Proteomes" id="UP000838756"/>
    </source>
</evidence>